<sequence length="205" mass="22204">MALRYYIYISDAKVDMLLPQVDPKFAGKRSTEVGVDLKLVAGKRKVESEADRVARLERVVRHLDDFCDVGTIDEPGQYFRGRLAMRTQQGRGFSYFAGATEDTVVGLGGSSGHLVGGGTLEPDGLFPRSMLPGMVAGLTAMAADEAPKDALELAYLAHRNGRGDEQELEFVAKRLRHGPSPYPELDAGRPVQVLVGSPLFVALAD</sequence>
<dbReference type="Pfam" id="PF22880">
    <property type="entry name" value="DUF7019"/>
    <property type="match status" value="1"/>
</dbReference>
<dbReference type="RefSeq" id="WP_091314303.1">
    <property type="nucleotide sequence ID" value="NZ_FNSO01000004.1"/>
</dbReference>
<accession>A0A1H4XYU6</accession>
<dbReference type="InterPro" id="IPR054284">
    <property type="entry name" value="DUF7019"/>
</dbReference>
<gene>
    <name evidence="1" type="ORF">SAMN04489727_6407</name>
</gene>
<reference evidence="2" key="1">
    <citation type="submission" date="2016-10" db="EMBL/GenBank/DDBJ databases">
        <authorList>
            <person name="Varghese N."/>
            <person name="Submissions S."/>
        </authorList>
    </citation>
    <scope>NUCLEOTIDE SEQUENCE [LARGE SCALE GENOMIC DNA]</scope>
    <source>
        <strain evidence="2">DSM 44544</strain>
    </source>
</reference>
<dbReference type="EMBL" id="FNSO01000004">
    <property type="protein sequence ID" value="SED10008.1"/>
    <property type="molecule type" value="Genomic_DNA"/>
</dbReference>
<evidence type="ECO:0000313" key="2">
    <source>
        <dbReference type="Proteomes" id="UP000199622"/>
    </source>
</evidence>
<dbReference type="Proteomes" id="UP000199622">
    <property type="component" value="Unassembled WGS sequence"/>
</dbReference>
<evidence type="ECO:0000313" key="1">
    <source>
        <dbReference type="EMBL" id="SED10008.1"/>
    </source>
</evidence>
<protein>
    <submittedName>
        <fullName evidence="1">Uncharacterized protein</fullName>
    </submittedName>
</protein>
<dbReference type="NCBIfam" id="NF040893">
    <property type="entry name" value="SAVMC3_10250"/>
    <property type="match status" value="1"/>
</dbReference>
<dbReference type="OrthoDB" id="3397153at2"/>
<proteinExistence type="predicted"/>
<keyword evidence="2" id="KW-1185">Reference proteome</keyword>
<dbReference type="AlphaFoldDB" id="A0A1H4XYU6"/>
<organism evidence="1 2">
    <name type="scientific">Amycolatopsis tolypomycina</name>
    <dbReference type="NCBI Taxonomy" id="208445"/>
    <lineage>
        <taxon>Bacteria</taxon>
        <taxon>Bacillati</taxon>
        <taxon>Actinomycetota</taxon>
        <taxon>Actinomycetes</taxon>
        <taxon>Pseudonocardiales</taxon>
        <taxon>Pseudonocardiaceae</taxon>
        <taxon>Amycolatopsis</taxon>
    </lineage>
</organism>
<name>A0A1H4XYU6_9PSEU</name>
<dbReference type="STRING" id="208445.SAMN04489727_6407"/>